<protein>
    <submittedName>
        <fullName evidence="1">Histidine-phosphotransfer domain, HPT domain-containing protein</fullName>
    </submittedName>
</protein>
<dbReference type="Proteomes" id="UP000308600">
    <property type="component" value="Unassembled WGS sequence"/>
</dbReference>
<evidence type="ECO:0000313" key="2">
    <source>
        <dbReference type="Proteomes" id="UP000308600"/>
    </source>
</evidence>
<name>A0ACD3BAM6_9AGAR</name>
<gene>
    <name evidence="1" type="ORF">BDN72DRAFT_758940</name>
</gene>
<accession>A0ACD3BAM6</accession>
<evidence type="ECO:0000313" key="1">
    <source>
        <dbReference type="EMBL" id="TFK74764.1"/>
    </source>
</evidence>
<organism evidence="1 2">
    <name type="scientific">Pluteus cervinus</name>
    <dbReference type="NCBI Taxonomy" id="181527"/>
    <lineage>
        <taxon>Eukaryota</taxon>
        <taxon>Fungi</taxon>
        <taxon>Dikarya</taxon>
        <taxon>Basidiomycota</taxon>
        <taxon>Agaricomycotina</taxon>
        <taxon>Agaricomycetes</taxon>
        <taxon>Agaricomycetidae</taxon>
        <taxon>Agaricales</taxon>
        <taxon>Pluteineae</taxon>
        <taxon>Pluteaceae</taxon>
        <taxon>Pluteus</taxon>
    </lineage>
</organism>
<sequence length="126" mass="14362">EVVDVDQFGQILELDEDDDDSEFSRGMVTEYFDQARKTFGQMDDALKAGDLGQLADLGHFLKGSSAALGVLKVQASCEKIQHWGRPQEPFPAIPRDEALRKITKRLKKVKEEFGEAEDWFNKHYDE</sequence>
<dbReference type="EMBL" id="ML208266">
    <property type="protein sequence ID" value="TFK74764.1"/>
    <property type="molecule type" value="Genomic_DNA"/>
</dbReference>
<feature type="non-terminal residue" evidence="1">
    <location>
        <position position="1"/>
    </location>
</feature>
<reference evidence="1 2" key="1">
    <citation type="journal article" date="2019" name="Nat. Ecol. Evol.">
        <title>Megaphylogeny resolves global patterns of mushroom evolution.</title>
        <authorList>
            <person name="Varga T."/>
            <person name="Krizsan K."/>
            <person name="Foldi C."/>
            <person name="Dima B."/>
            <person name="Sanchez-Garcia M."/>
            <person name="Sanchez-Ramirez S."/>
            <person name="Szollosi G.J."/>
            <person name="Szarkandi J.G."/>
            <person name="Papp V."/>
            <person name="Albert L."/>
            <person name="Andreopoulos W."/>
            <person name="Angelini C."/>
            <person name="Antonin V."/>
            <person name="Barry K.W."/>
            <person name="Bougher N.L."/>
            <person name="Buchanan P."/>
            <person name="Buyck B."/>
            <person name="Bense V."/>
            <person name="Catcheside P."/>
            <person name="Chovatia M."/>
            <person name="Cooper J."/>
            <person name="Damon W."/>
            <person name="Desjardin D."/>
            <person name="Finy P."/>
            <person name="Geml J."/>
            <person name="Haridas S."/>
            <person name="Hughes K."/>
            <person name="Justo A."/>
            <person name="Karasinski D."/>
            <person name="Kautmanova I."/>
            <person name="Kiss B."/>
            <person name="Kocsube S."/>
            <person name="Kotiranta H."/>
            <person name="LaButti K.M."/>
            <person name="Lechner B.E."/>
            <person name="Liimatainen K."/>
            <person name="Lipzen A."/>
            <person name="Lukacs Z."/>
            <person name="Mihaltcheva S."/>
            <person name="Morgado L.N."/>
            <person name="Niskanen T."/>
            <person name="Noordeloos M.E."/>
            <person name="Ohm R.A."/>
            <person name="Ortiz-Santana B."/>
            <person name="Ovrebo C."/>
            <person name="Racz N."/>
            <person name="Riley R."/>
            <person name="Savchenko A."/>
            <person name="Shiryaev A."/>
            <person name="Soop K."/>
            <person name="Spirin V."/>
            <person name="Szebenyi C."/>
            <person name="Tomsovsky M."/>
            <person name="Tulloss R.E."/>
            <person name="Uehling J."/>
            <person name="Grigoriev I.V."/>
            <person name="Vagvolgyi C."/>
            <person name="Papp T."/>
            <person name="Martin F.M."/>
            <person name="Miettinen O."/>
            <person name="Hibbett D.S."/>
            <person name="Nagy L.G."/>
        </authorList>
    </citation>
    <scope>NUCLEOTIDE SEQUENCE [LARGE SCALE GENOMIC DNA]</scope>
    <source>
        <strain evidence="1 2">NL-1719</strain>
    </source>
</reference>
<keyword evidence="2" id="KW-1185">Reference proteome</keyword>
<proteinExistence type="predicted"/>